<dbReference type="InterPro" id="IPR008258">
    <property type="entry name" value="Transglycosylase_SLT_dom_1"/>
</dbReference>
<feature type="signal peptide" evidence="2">
    <location>
        <begin position="1"/>
        <end position="21"/>
    </location>
</feature>
<evidence type="ECO:0000313" key="4">
    <source>
        <dbReference type="EMBL" id="GIZ50576.1"/>
    </source>
</evidence>
<keyword evidence="5" id="KW-1185">Reference proteome</keyword>
<comment type="caution">
    <text evidence="4">The sequence shown here is derived from an EMBL/GenBank/DDBJ whole genome shotgun (WGS) entry which is preliminary data.</text>
</comment>
<evidence type="ECO:0000259" key="3">
    <source>
        <dbReference type="Pfam" id="PF01464"/>
    </source>
</evidence>
<dbReference type="Pfam" id="PF01464">
    <property type="entry name" value="SLT"/>
    <property type="match status" value="1"/>
</dbReference>
<dbReference type="InterPro" id="IPR000189">
    <property type="entry name" value="Transglyc_AS"/>
</dbReference>
<dbReference type="RefSeq" id="WP_220806748.1">
    <property type="nucleotide sequence ID" value="NZ_BPMK01000002.1"/>
</dbReference>
<proteinExistence type="inferred from homology"/>
<protein>
    <submittedName>
        <fullName evidence="4">Lytic transglycosylase</fullName>
    </submittedName>
</protein>
<feature type="domain" description="Transglycosylase SLT" evidence="3">
    <location>
        <begin position="89"/>
        <end position="194"/>
    </location>
</feature>
<dbReference type="PANTHER" id="PTHR37423:SF2">
    <property type="entry name" value="MEMBRANE-BOUND LYTIC MUREIN TRANSGLYCOSYLASE C"/>
    <property type="match status" value="1"/>
</dbReference>
<dbReference type="SUPFAM" id="SSF53955">
    <property type="entry name" value="Lysozyme-like"/>
    <property type="match status" value="1"/>
</dbReference>
<dbReference type="EMBL" id="BPMK01000002">
    <property type="protein sequence ID" value="GIZ50576.1"/>
    <property type="molecule type" value="Genomic_DNA"/>
</dbReference>
<feature type="chain" id="PRO_5045276922" evidence="2">
    <location>
        <begin position="22"/>
        <end position="256"/>
    </location>
</feature>
<comment type="similarity">
    <text evidence="1">Belongs to the transglycosylase Slt family.</text>
</comment>
<name>A0ABQ4Q0L7_9BURK</name>
<reference evidence="4 5" key="1">
    <citation type="journal article" date="2022" name="Int. J. Syst. Evol. Microbiol.">
        <title>Noviherbaspirillum aridicola sp. nov., isolated from an arid soil in Pakistan.</title>
        <authorList>
            <person name="Khan I.U."/>
            <person name="Saqib M."/>
            <person name="Amin A."/>
            <person name="Hussain F."/>
            <person name="Li L."/>
            <person name="Liu Y.H."/>
            <person name="Fang B.Z."/>
            <person name="Ahmed I."/>
            <person name="Li W.J."/>
        </authorList>
    </citation>
    <scope>NUCLEOTIDE SEQUENCE [LARGE SCALE GENOMIC DNA]</scope>
    <source>
        <strain evidence="4 5">NCCP-691</strain>
    </source>
</reference>
<evidence type="ECO:0000256" key="1">
    <source>
        <dbReference type="ARBA" id="ARBA00007734"/>
    </source>
</evidence>
<evidence type="ECO:0000256" key="2">
    <source>
        <dbReference type="SAM" id="SignalP"/>
    </source>
</evidence>
<dbReference type="PROSITE" id="PS00922">
    <property type="entry name" value="TRANSGLYCOSYLASE"/>
    <property type="match status" value="1"/>
</dbReference>
<dbReference type="Gene3D" id="1.10.530.10">
    <property type="match status" value="1"/>
</dbReference>
<evidence type="ECO:0000313" key="5">
    <source>
        <dbReference type="Proteomes" id="UP000887222"/>
    </source>
</evidence>
<gene>
    <name evidence="4" type="ORF">NCCP691_05900</name>
</gene>
<organism evidence="4 5">
    <name type="scientific">Noviherbaspirillum aridicola</name>
    <dbReference type="NCBI Taxonomy" id="2849687"/>
    <lineage>
        <taxon>Bacteria</taxon>
        <taxon>Pseudomonadati</taxon>
        <taxon>Pseudomonadota</taxon>
        <taxon>Betaproteobacteria</taxon>
        <taxon>Burkholderiales</taxon>
        <taxon>Oxalobacteraceae</taxon>
        <taxon>Noviherbaspirillum</taxon>
    </lineage>
</organism>
<sequence length="256" mass="28155">MRIGTVLAAFMLSTAAAPAVADIYGYIDAEGIAHFSTERVDERYQLFVRGDVPFDSSRLGAGPAPAPASPLASYLASHPGLKKVENLLHETADEFALDPALLKAVMAAESAFNPRAVSPKGAIGLMQIMPATAERYGLQGDRRRSLEQKLTDPKINIRLAARYLRDLHRLFPTQPELVIASYNAGEGAVQKHNNRIPPYPETRNYVQVVKQFYQLYKPAANALAVALQHDGPAPRRIRMTLPGRRNMPETMEATHD</sequence>
<dbReference type="CDD" id="cd00254">
    <property type="entry name" value="LT-like"/>
    <property type="match status" value="1"/>
</dbReference>
<dbReference type="Proteomes" id="UP000887222">
    <property type="component" value="Unassembled WGS sequence"/>
</dbReference>
<accession>A0ABQ4Q0L7</accession>
<keyword evidence="2" id="KW-0732">Signal</keyword>
<dbReference type="InterPro" id="IPR023346">
    <property type="entry name" value="Lysozyme-like_dom_sf"/>
</dbReference>
<dbReference type="PANTHER" id="PTHR37423">
    <property type="entry name" value="SOLUBLE LYTIC MUREIN TRANSGLYCOSYLASE-RELATED"/>
    <property type="match status" value="1"/>
</dbReference>